<reference evidence="1 2" key="1">
    <citation type="submission" date="2013-04" db="EMBL/GenBank/DDBJ databases">
        <authorList>
            <person name="Kuznetsov B."/>
            <person name="Ivanovsky R."/>
        </authorList>
    </citation>
    <scope>NUCLEOTIDE SEQUENCE [LARGE SCALE GENOMIC DNA]</scope>
    <source>
        <strain evidence="1 2">MGU-K5</strain>
    </source>
</reference>
<dbReference type="AlphaFoldDB" id="S9TQK9"/>
<sequence>MKVVVTRYRIGDQVAVEGKGGQIGEVVALRDVSATRQVLTVKTSEGTFVPVSVDLTEGGTIVVPPASLPEAVNLAQVIATGNQSHMAVAAQLAILANAVLTMAAGVVQPTGGTNAS</sequence>
<comment type="caution">
    <text evidence="1">The sequence shown here is derived from an EMBL/GenBank/DDBJ whole genome shotgun (WGS) entry which is preliminary data.</text>
</comment>
<evidence type="ECO:0000313" key="1">
    <source>
        <dbReference type="EMBL" id="EPY00860.1"/>
    </source>
</evidence>
<accession>S9TQK9</accession>
<proteinExistence type="predicted"/>
<evidence type="ECO:0000313" key="2">
    <source>
        <dbReference type="Proteomes" id="UP000015350"/>
    </source>
</evidence>
<name>S9TQK9_MAGFU</name>
<dbReference type="EMBL" id="AQPH01000064">
    <property type="protein sequence ID" value="EPY00860.1"/>
    <property type="molecule type" value="Genomic_DNA"/>
</dbReference>
<gene>
    <name evidence="1" type="ORF">K678_13870</name>
</gene>
<dbReference type="Proteomes" id="UP000015350">
    <property type="component" value="Unassembled WGS sequence"/>
</dbReference>
<dbReference type="STRING" id="1316936.K678_13870"/>
<dbReference type="RefSeq" id="WP_021133063.1">
    <property type="nucleotide sequence ID" value="NZ_AQPH01000064.1"/>
</dbReference>
<protein>
    <submittedName>
        <fullName evidence="1">Uncharacterized protein</fullName>
    </submittedName>
</protein>
<organism evidence="1 2">
    <name type="scientific">Magnetospirillum fulvum MGU-K5</name>
    <dbReference type="NCBI Taxonomy" id="1316936"/>
    <lineage>
        <taxon>Bacteria</taxon>
        <taxon>Pseudomonadati</taxon>
        <taxon>Pseudomonadota</taxon>
        <taxon>Alphaproteobacteria</taxon>
        <taxon>Rhodospirillales</taxon>
        <taxon>Rhodospirillaceae</taxon>
        <taxon>Magnetospirillum</taxon>
    </lineage>
</organism>